<dbReference type="Proteomes" id="UP001188597">
    <property type="component" value="Unassembled WGS sequence"/>
</dbReference>
<organism evidence="2 3">
    <name type="scientific">Escallonia herrerae</name>
    <dbReference type="NCBI Taxonomy" id="1293975"/>
    <lineage>
        <taxon>Eukaryota</taxon>
        <taxon>Viridiplantae</taxon>
        <taxon>Streptophyta</taxon>
        <taxon>Embryophyta</taxon>
        <taxon>Tracheophyta</taxon>
        <taxon>Spermatophyta</taxon>
        <taxon>Magnoliopsida</taxon>
        <taxon>eudicotyledons</taxon>
        <taxon>Gunneridae</taxon>
        <taxon>Pentapetalae</taxon>
        <taxon>asterids</taxon>
        <taxon>campanulids</taxon>
        <taxon>Escalloniales</taxon>
        <taxon>Escalloniaceae</taxon>
        <taxon>Escallonia</taxon>
    </lineage>
</organism>
<keyword evidence="1" id="KW-0812">Transmembrane</keyword>
<keyword evidence="3" id="KW-1185">Reference proteome</keyword>
<comment type="caution">
    <text evidence="2">The sequence shown here is derived from an EMBL/GenBank/DDBJ whole genome shotgun (WGS) entry which is preliminary data.</text>
</comment>
<name>A0AA89BF07_9ASTE</name>
<feature type="transmembrane region" description="Helical" evidence="1">
    <location>
        <begin position="53"/>
        <end position="75"/>
    </location>
</feature>
<keyword evidence="1" id="KW-1133">Transmembrane helix</keyword>
<gene>
    <name evidence="2" type="ORF">RJ639_001366</name>
</gene>
<proteinExistence type="predicted"/>
<sequence length="95" mass="10832">MDLKLLSTNCNTVQRGYVKSKMYSIIQLRQLQLSGERRDQSNQEILQSLSFQYALSLFVLLGNAFANVIIILLNYDCLSVVLAMDGRLISQTLMR</sequence>
<keyword evidence="1" id="KW-0472">Membrane</keyword>
<evidence type="ECO:0000313" key="3">
    <source>
        <dbReference type="Proteomes" id="UP001188597"/>
    </source>
</evidence>
<evidence type="ECO:0000256" key="1">
    <source>
        <dbReference type="SAM" id="Phobius"/>
    </source>
</evidence>
<reference evidence="2" key="1">
    <citation type="submission" date="2022-12" db="EMBL/GenBank/DDBJ databases">
        <title>Draft genome assemblies for two species of Escallonia (Escalloniales).</title>
        <authorList>
            <person name="Chanderbali A."/>
            <person name="Dervinis C."/>
            <person name="Anghel I."/>
            <person name="Soltis D."/>
            <person name="Soltis P."/>
            <person name="Zapata F."/>
        </authorList>
    </citation>
    <scope>NUCLEOTIDE SEQUENCE</scope>
    <source>
        <strain evidence="2">UCBG64.0493</strain>
        <tissue evidence="2">Leaf</tissue>
    </source>
</reference>
<protein>
    <submittedName>
        <fullName evidence="2">Uncharacterized protein</fullName>
    </submittedName>
</protein>
<evidence type="ECO:0000313" key="2">
    <source>
        <dbReference type="EMBL" id="KAK3041264.1"/>
    </source>
</evidence>
<accession>A0AA89BF07</accession>
<dbReference type="AlphaFoldDB" id="A0AA89BF07"/>
<dbReference type="EMBL" id="JAVXUP010000037">
    <property type="protein sequence ID" value="KAK3041264.1"/>
    <property type="molecule type" value="Genomic_DNA"/>
</dbReference>